<sequence length="119" mass="13392">MLLPEASLKDLSSKLEKDVTVERFRPNIVTAADYNPVTGRPAPRRSQPPMRLLFMAFLLASLRLLSSPAPSMVFCYTSSQLIRLNHRTPPSLVINSTLQKHSLLRCCPYIHTALPFICL</sequence>
<name>A0AAV2L6P6_KNICA</name>
<accession>A0AAV2L6P6</accession>
<dbReference type="AlphaFoldDB" id="A0AAV2L6P6"/>
<evidence type="ECO:0000313" key="2">
    <source>
        <dbReference type="Proteomes" id="UP001497482"/>
    </source>
</evidence>
<reference evidence="1 2" key="1">
    <citation type="submission" date="2024-04" db="EMBL/GenBank/DDBJ databases">
        <authorList>
            <person name="Waldvogel A.-M."/>
            <person name="Schoenle A."/>
        </authorList>
    </citation>
    <scope>NUCLEOTIDE SEQUENCE [LARGE SCALE GENOMIC DNA]</scope>
</reference>
<dbReference type="EMBL" id="OZ035844">
    <property type="protein sequence ID" value="CAL1598040.1"/>
    <property type="molecule type" value="Genomic_DNA"/>
</dbReference>
<gene>
    <name evidence="1" type="ORF">KC01_LOCUS26489</name>
</gene>
<proteinExistence type="predicted"/>
<dbReference type="Proteomes" id="UP001497482">
    <property type="component" value="Chromosome 22"/>
</dbReference>
<keyword evidence="2" id="KW-1185">Reference proteome</keyword>
<protein>
    <submittedName>
        <fullName evidence="1">Uncharacterized protein</fullName>
    </submittedName>
</protein>
<evidence type="ECO:0000313" key="1">
    <source>
        <dbReference type="EMBL" id="CAL1598040.1"/>
    </source>
</evidence>
<organism evidence="1 2">
    <name type="scientific">Knipowitschia caucasica</name>
    <name type="common">Caucasian dwarf goby</name>
    <name type="synonym">Pomatoschistus caucasicus</name>
    <dbReference type="NCBI Taxonomy" id="637954"/>
    <lineage>
        <taxon>Eukaryota</taxon>
        <taxon>Metazoa</taxon>
        <taxon>Chordata</taxon>
        <taxon>Craniata</taxon>
        <taxon>Vertebrata</taxon>
        <taxon>Euteleostomi</taxon>
        <taxon>Actinopterygii</taxon>
        <taxon>Neopterygii</taxon>
        <taxon>Teleostei</taxon>
        <taxon>Neoteleostei</taxon>
        <taxon>Acanthomorphata</taxon>
        <taxon>Gobiaria</taxon>
        <taxon>Gobiiformes</taxon>
        <taxon>Gobioidei</taxon>
        <taxon>Gobiidae</taxon>
        <taxon>Gobiinae</taxon>
        <taxon>Knipowitschia</taxon>
    </lineage>
</organism>